<sequence>MKNSLEKLFSYLSQNTIHILSTSADNIVHSRPIGSMILARDRIYYCMNKNKAMYTQLCINNQICICVCLENYTWVRIYAKVCFDDDLSVKQIFIDKNKTRFQNAKDDNFAIFYLSDIKAEIHKGLEIEVLELK</sequence>
<dbReference type="EMBL" id="CP155620">
    <property type="protein sequence ID" value="XBJ29418.1"/>
    <property type="molecule type" value="Genomic_DNA"/>
</dbReference>
<dbReference type="RefSeq" id="WP_134238325.1">
    <property type="nucleotide sequence ID" value="NZ_CP155620.1"/>
</dbReference>
<dbReference type="InterPro" id="IPR012349">
    <property type="entry name" value="Split_barrel_FMN-bd"/>
</dbReference>
<dbReference type="AlphaFoldDB" id="A0AAU7E974"/>
<evidence type="ECO:0000313" key="1">
    <source>
        <dbReference type="EMBL" id="XBJ29418.1"/>
    </source>
</evidence>
<proteinExistence type="predicted"/>
<name>A0AAU7E974_9BACT</name>
<gene>
    <name evidence="1" type="ORF">AAH949_00855</name>
</gene>
<protein>
    <submittedName>
        <fullName evidence="1">Pyridoxamine 5'-phosphate oxidase family protein</fullName>
    </submittedName>
</protein>
<dbReference type="SUPFAM" id="SSF50475">
    <property type="entry name" value="FMN-binding split barrel"/>
    <property type="match status" value="1"/>
</dbReference>
<organism evidence="1">
    <name type="scientific">Campylobacter sp. CCS1377</name>
    <dbReference type="NCBI Taxonomy" id="3158229"/>
    <lineage>
        <taxon>Bacteria</taxon>
        <taxon>Pseudomonadati</taxon>
        <taxon>Campylobacterota</taxon>
        <taxon>Epsilonproteobacteria</taxon>
        <taxon>Campylobacterales</taxon>
        <taxon>Campylobacteraceae</taxon>
        <taxon>Campylobacter</taxon>
    </lineage>
</organism>
<accession>A0AAU7E974</accession>
<dbReference type="Gene3D" id="2.30.110.10">
    <property type="entry name" value="Electron Transport, Fmn-binding Protein, Chain A"/>
    <property type="match status" value="1"/>
</dbReference>
<reference evidence="1" key="1">
    <citation type="submission" date="2024-05" db="EMBL/GenBank/DDBJ databases">
        <title>Campylobacter coli isolated from environmental waters in Slovenia.</title>
        <authorList>
            <person name="Zautner A.E."/>
            <person name="Bunk B."/>
            <person name="Riedel T."/>
            <person name="Sproeer C."/>
        </authorList>
    </citation>
    <scope>NUCLEOTIDE SEQUENCE</scope>
    <source>
        <strain evidence="1">CCS1377</strain>
    </source>
</reference>